<dbReference type="EMBL" id="JARWAM010000005">
    <property type="protein sequence ID" value="MDR5905379.1"/>
    <property type="molecule type" value="Genomic_DNA"/>
</dbReference>
<dbReference type="Pfam" id="PF01230">
    <property type="entry name" value="HIT"/>
    <property type="match status" value="1"/>
</dbReference>
<feature type="domain" description="HIT" evidence="2">
    <location>
        <begin position="36"/>
        <end position="105"/>
    </location>
</feature>
<keyword evidence="3" id="KW-0489">Methyltransferase</keyword>
<evidence type="ECO:0000313" key="4">
    <source>
        <dbReference type="Proteomes" id="UP001251374"/>
    </source>
</evidence>
<dbReference type="InterPro" id="IPR036265">
    <property type="entry name" value="HIT-like_sf"/>
</dbReference>
<evidence type="ECO:0000259" key="2">
    <source>
        <dbReference type="PROSITE" id="PS51084"/>
    </source>
</evidence>
<dbReference type="InterPro" id="IPR011146">
    <property type="entry name" value="HIT-like"/>
</dbReference>
<evidence type="ECO:0000256" key="1">
    <source>
        <dbReference type="PROSITE-ProRule" id="PRU00464"/>
    </source>
</evidence>
<dbReference type="SUPFAM" id="SSF54197">
    <property type="entry name" value="HIT-like"/>
    <property type="match status" value="1"/>
</dbReference>
<accession>A0ABU1HD22</accession>
<comment type="caution">
    <text evidence="1">Lacks conserved residue(s) required for the propagation of feature annotation.</text>
</comment>
<dbReference type="Proteomes" id="UP001251374">
    <property type="component" value="Unassembled WGS sequence"/>
</dbReference>
<protein>
    <submittedName>
        <fullName evidence="3">HIT family protein</fullName>
        <ecNumber evidence="3">2.1.1.-</ecNumber>
    </submittedName>
</protein>
<dbReference type="RefSeq" id="WP_309719840.1">
    <property type="nucleotide sequence ID" value="NZ_JARWAM010000005.1"/>
</dbReference>
<comment type="caution">
    <text evidence="3">The sequence shown here is derived from an EMBL/GenBank/DDBJ whole genome shotgun (WGS) entry which is preliminary data.</text>
</comment>
<keyword evidence="4" id="KW-1185">Reference proteome</keyword>
<name>A0ABU1HD22_9GAMM</name>
<dbReference type="PROSITE" id="PS51084">
    <property type="entry name" value="HIT_2"/>
    <property type="match status" value="1"/>
</dbReference>
<proteinExistence type="predicted"/>
<dbReference type="GO" id="GO:0008168">
    <property type="term" value="F:methyltransferase activity"/>
    <property type="evidence" value="ECO:0007669"/>
    <property type="project" value="UniProtKB-KW"/>
</dbReference>
<dbReference type="GO" id="GO:0032259">
    <property type="term" value="P:methylation"/>
    <property type="evidence" value="ECO:0007669"/>
    <property type="project" value="UniProtKB-KW"/>
</dbReference>
<sequence length="146" mass="16032">MHDLTLDPRLDADTYPITELPLSRVLLMNDARFAWLILVPRRGGACEVSDLSEADQAQLWREATRLGSELKSALGGDKLNIAALGNVVSQLHVHVIVRHRDDAAWPAPVWGYGEAEPYDLDGQAERRDLVLALAEGLTFDDASSST</sequence>
<organism evidence="3 4">
    <name type="scientific">Franzmannia qiaohouensis</name>
    <dbReference type="NCBI Taxonomy" id="1329370"/>
    <lineage>
        <taxon>Bacteria</taxon>
        <taxon>Pseudomonadati</taxon>
        <taxon>Pseudomonadota</taxon>
        <taxon>Gammaproteobacteria</taxon>
        <taxon>Oceanospirillales</taxon>
        <taxon>Halomonadaceae</taxon>
        <taxon>Franzmannia</taxon>
    </lineage>
</organism>
<dbReference type="EC" id="2.1.1.-" evidence="3"/>
<dbReference type="Gene3D" id="3.30.428.10">
    <property type="entry name" value="HIT-like"/>
    <property type="match status" value="1"/>
</dbReference>
<dbReference type="InterPro" id="IPR026026">
    <property type="entry name" value="HIT_Hint"/>
</dbReference>
<evidence type="ECO:0000313" key="3">
    <source>
        <dbReference type="EMBL" id="MDR5905379.1"/>
    </source>
</evidence>
<dbReference type="PIRSF" id="PIRSF000714">
    <property type="entry name" value="HIT"/>
    <property type="match status" value="1"/>
</dbReference>
<keyword evidence="3" id="KW-0808">Transferase</keyword>
<gene>
    <name evidence="3" type="ORF">QC821_08845</name>
</gene>
<reference evidence="3 4" key="1">
    <citation type="submission" date="2023-04" db="EMBL/GenBank/DDBJ databases">
        <title>A long-awaited taxogenomic arrangement of the family Halomonadaceae.</title>
        <authorList>
            <person name="De La Haba R."/>
            <person name="Chuvochina M."/>
            <person name="Wittouck S."/>
            <person name="Arahal D.R."/>
            <person name="Sanchez-Porro C."/>
            <person name="Hugenholtz P."/>
            <person name="Ventosa A."/>
        </authorList>
    </citation>
    <scope>NUCLEOTIDE SEQUENCE [LARGE SCALE GENOMIC DNA]</scope>
    <source>
        <strain evidence="3 4">DSM 26770</strain>
    </source>
</reference>